<feature type="signal peptide" evidence="2">
    <location>
        <begin position="1"/>
        <end position="19"/>
    </location>
</feature>
<dbReference type="Proteomes" id="UP001597343">
    <property type="component" value="Unassembled WGS sequence"/>
</dbReference>
<evidence type="ECO:0000313" key="4">
    <source>
        <dbReference type="Proteomes" id="UP001597343"/>
    </source>
</evidence>
<evidence type="ECO:0000256" key="2">
    <source>
        <dbReference type="SAM" id="SignalP"/>
    </source>
</evidence>
<evidence type="ECO:0000256" key="1">
    <source>
        <dbReference type="SAM" id="MobiDB-lite"/>
    </source>
</evidence>
<feature type="region of interest" description="Disordered" evidence="1">
    <location>
        <begin position="124"/>
        <end position="146"/>
    </location>
</feature>
<feature type="chain" id="PRO_5045615671" description="Lipoprotein" evidence="2">
    <location>
        <begin position="20"/>
        <end position="237"/>
    </location>
</feature>
<dbReference type="PROSITE" id="PS51257">
    <property type="entry name" value="PROKAR_LIPOPROTEIN"/>
    <property type="match status" value="1"/>
</dbReference>
<keyword evidence="4" id="KW-1185">Reference proteome</keyword>
<evidence type="ECO:0008006" key="5">
    <source>
        <dbReference type="Google" id="ProtNLM"/>
    </source>
</evidence>
<name>A0ABW4ZVL9_9BACL</name>
<sequence length="237" mass="25832">MSRKKSIALLLSVTLAATGIVGCQSSANSNLGTTGGQVEQSAVVYEPENTYPVVSNHGSMQTYPDMKSVLNRAELVAAIQIKEQETIQQSQSSVGTRSKAMIQEVFKGDESLKNTTILISEDGGIMDPSKVTGNETRIDPKNPPAETKGMVEIALDGSTVMKQNQRYFVFLRKSGNEENGYNVVGVVQGKIKIGEADRLVATVDPKEMKEQSVKFWIQSQFAGKSKQELVKTIEELK</sequence>
<gene>
    <name evidence="3" type="ORF">ACFSOY_06650</name>
</gene>
<accession>A0ABW4ZVL9</accession>
<dbReference type="RefSeq" id="WP_386045001.1">
    <property type="nucleotide sequence ID" value="NZ_JBHUIO010000005.1"/>
</dbReference>
<protein>
    <recommendedName>
        <fullName evidence="5">Lipoprotein</fullName>
    </recommendedName>
</protein>
<comment type="caution">
    <text evidence="3">The sequence shown here is derived from an EMBL/GenBank/DDBJ whole genome shotgun (WGS) entry which is preliminary data.</text>
</comment>
<evidence type="ECO:0000313" key="3">
    <source>
        <dbReference type="EMBL" id="MFD2169671.1"/>
    </source>
</evidence>
<organism evidence="3 4">
    <name type="scientific">Tumebacillus lipolyticus</name>
    <dbReference type="NCBI Taxonomy" id="1280370"/>
    <lineage>
        <taxon>Bacteria</taxon>
        <taxon>Bacillati</taxon>
        <taxon>Bacillota</taxon>
        <taxon>Bacilli</taxon>
        <taxon>Bacillales</taxon>
        <taxon>Alicyclobacillaceae</taxon>
        <taxon>Tumebacillus</taxon>
    </lineage>
</organism>
<dbReference type="EMBL" id="JBHUIO010000005">
    <property type="protein sequence ID" value="MFD2169671.1"/>
    <property type="molecule type" value="Genomic_DNA"/>
</dbReference>
<proteinExistence type="predicted"/>
<reference evidence="4" key="1">
    <citation type="journal article" date="2019" name="Int. J. Syst. Evol. Microbiol.">
        <title>The Global Catalogue of Microorganisms (GCM) 10K type strain sequencing project: providing services to taxonomists for standard genome sequencing and annotation.</title>
        <authorList>
            <consortium name="The Broad Institute Genomics Platform"/>
            <consortium name="The Broad Institute Genome Sequencing Center for Infectious Disease"/>
            <person name="Wu L."/>
            <person name="Ma J."/>
        </authorList>
    </citation>
    <scope>NUCLEOTIDE SEQUENCE [LARGE SCALE GENOMIC DNA]</scope>
    <source>
        <strain evidence="4">CGMCC 1.13574</strain>
    </source>
</reference>
<keyword evidence="2" id="KW-0732">Signal</keyword>